<sequence>MNLLPHFHHFILIPTVLAMIMVSRVHPFPYTETKSWIHQVPNHLSVKASRSSFRGECPDCLSQEEAADHDHVAAAYKNSQMDEMLALLPQGESTHTSSPLQHYLERSNSSSTRSYNRNRIKRSTSLRSSSSLEEDSSSHSLSSSQEDLNIKIISRATRDTRCLAERQERLQLAQSTRSTEYIPNCRKDGSYAHVQCHPSTKSCWCVTRNGRPIPGSSVLSTDANTMARPSCAKYNRRAKSTTKRRSSQFRKNRKCTGVSSITCLESDSEDHDDENDENDSPTDAADDDVDHDDRNLSCNQADWSRFNVALLKTFRSEHNRFRLMTSSTSEMESASDTTVLAWKFDHLDRNKDMILQRNETNILKNLVKQQIQPRSCAKNFIASCSNGDQQITKNEWLGCLRASSDVNLPFDTFNSLVDSSTSRGMHPSLLLKPVSSSSGSGSSSLELTPPLLSSGSVSETTEQSNCWTDRQSALASQKQNESIIIPECTPNGTYRKVQCAQGKAYCWCVEEESGVQIPNTVVFNTTPDCNNRYSKPMKGCSGTKKHKFLMDLFSTLKLRMAEATRDGGRRGQGDISRNMSPEEQASRWYFSELDENSNGVLDRKEWKTFRNETSLDKRLKKCGKKLPRHCDVNQDKKISMTEWLDCLGVKFLGRVPIQTSGKRPVNRSHGPRSGKNPFTTILKQRR</sequence>
<keyword evidence="2" id="KW-0964">Secreted</keyword>
<feature type="domain" description="Thyroglobulin type-1" evidence="11">
    <location>
        <begin position="159"/>
        <end position="231"/>
    </location>
</feature>
<feature type="region of interest" description="Disordered" evidence="8">
    <location>
        <begin position="660"/>
        <end position="686"/>
    </location>
</feature>
<keyword evidence="6" id="KW-0325">Glycoprotein</keyword>
<comment type="caution">
    <text evidence="12">The sequence shown here is derived from an EMBL/GenBank/DDBJ whole genome shotgun (WGS) entry which is preliminary data.</text>
</comment>
<gene>
    <name evidence="12" type="ORF">ODALV1_LOCUS15415</name>
</gene>
<organism evidence="12 13">
    <name type="scientific">Orchesella dallaii</name>
    <dbReference type="NCBI Taxonomy" id="48710"/>
    <lineage>
        <taxon>Eukaryota</taxon>
        <taxon>Metazoa</taxon>
        <taxon>Ecdysozoa</taxon>
        <taxon>Arthropoda</taxon>
        <taxon>Hexapoda</taxon>
        <taxon>Collembola</taxon>
        <taxon>Entomobryomorpha</taxon>
        <taxon>Entomobryoidea</taxon>
        <taxon>Orchesellidae</taxon>
        <taxon>Orchesellinae</taxon>
        <taxon>Orchesella</taxon>
    </lineage>
</organism>
<evidence type="ECO:0000256" key="5">
    <source>
        <dbReference type="ARBA" id="ARBA00023157"/>
    </source>
</evidence>
<dbReference type="PROSITE" id="PS51162">
    <property type="entry name" value="THYROGLOBULIN_1_2"/>
    <property type="match status" value="2"/>
</dbReference>
<dbReference type="InterPro" id="IPR036857">
    <property type="entry name" value="Thyroglobulin_1_sf"/>
</dbReference>
<keyword evidence="9" id="KW-0732">Signal</keyword>
<feature type="region of interest" description="Disordered" evidence="8">
    <location>
        <begin position="432"/>
        <end position="463"/>
    </location>
</feature>
<evidence type="ECO:0000313" key="12">
    <source>
        <dbReference type="EMBL" id="CAL8111918.1"/>
    </source>
</evidence>
<dbReference type="Pfam" id="PF00086">
    <property type="entry name" value="Thyroglobulin_1"/>
    <property type="match status" value="2"/>
</dbReference>
<dbReference type="Pfam" id="PF10591">
    <property type="entry name" value="SPARC_Ca_bdg"/>
    <property type="match status" value="2"/>
</dbReference>
<feature type="compositionally biased region" description="Acidic residues" evidence="8">
    <location>
        <begin position="266"/>
        <end position="290"/>
    </location>
</feature>
<name>A0ABP1QUU3_9HEXA</name>
<feature type="compositionally biased region" description="Low complexity" evidence="8">
    <location>
        <begin position="106"/>
        <end position="115"/>
    </location>
</feature>
<proteinExistence type="predicted"/>
<comment type="subcellular location">
    <subcellularLocation>
        <location evidence="1">Secreted</location>
    </subcellularLocation>
</comment>
<evidence type="ECO:0000256" key="7">
    <source>
        <dbReference type="PROSITE-ProRule" id="PRU00500"/>
    </source>
</evidence>
<feature type="region of interest" description="Disordered" evidence="8">
    <location>
        <begin position="266"/>
        <end position="291"/>
    </location>
</feature>
<keyword evidence="4" id="KW-0106">Calcium</keyword>
<reference evidence="12 13" key="1">
    <citation type="submission" date="2024-08" db="EMBL/GenBank/DDBJ databases">
        <authorList>
            <person name="Cucini C."/>
            <person name="Frati F."/>
        </authorList>
    </citation>
    <scope>NUCLEOTIDE SEQUENCE [LARGE SCALE GENOMIC DNA]</scope>
</reference>
<keyword evidence="3" id="KW-0677">Repeat</keyword>
<feature type="domain" description="Thyroglobulin type-1" evidence="11">
    <location>
        <begin position="463"/>
        <end position="529"/>
    </location>
</feature>
<dbReference type="Proteomes" id="UP001642540">
    <property type="component" value="Unassembled WGS sequence"/>
</dbReference>
<dbReference type="Gene3D" id="1.10.238.10">
    <property type="entry name" value="EF-hand"/>
    <property type="match status" value="2"/>
</dbReference>
<dbReference type="SMART" id="SM00211">
    <property type="entry name" value="TY"/>
    <property type="match status" value="2"/>
</dbReference>
<dbReference type="InterPro" id="IPR051950">
    <property type="entry name" value="Dev_reg/Prot_inhib"/>
</dbReference>
<dbReference type="CDD" id="cd00191">
    <property type="entry name" value="TY"/>
    <property type="match status" value="2"/>
</dbReference>
<dbReference type="InterPro" id="IPR018247">
    <property type="entry name" value="EF_Hand_1_Ca_BS"/>
</dbReference>
<feature type="signal peptide" evidence="9">
    <location>
        <begin position="1"/>
        <end position="18"/>
    </location>
</feature>
<feature type="domain" description="EF-hand" evidence="10">
    <location>
        <begin position="581"/>
        <end position="616"/>
    </location>
</feature>
<dbReference type="InterPro" id="IPR019577">
    <property type="entry name" value="SPARC/Testican_Ca-bd-dom"/>
</dbReference>
<feature type="compositionally biased region" description="Basic residues" evidence="8">
    <location>
        <begin position="234"/>
        <end position="253"/>
    </location>
</feature>
<dbReference type="PROSITE" id="PS00018">
    <property type="entry name" value="EF_HAND_1"/>
    <property type="match status" value="2"/>
</dbReference>
<dbReference type="CDD" id="cd16234">
    <property type="entry name" value="EFh_SPARC_SMOC"/>
    <property type="match status" value="1"/>
</dbReference>
<feature type="disulfide bond" evidence="7">
    <location>
        <begin position="196"/>
        <end position="203"/>
    </location>
</feature>
<feature type="compositionally biased region" description="Polar residues" evidence="8">
    <location>
        <begin position="676"/>
        <end position="686"/>
    </location>
</feature>
<accession>A0ABP1QUU3</accession>
<dbReference type="PROSITE" id="PS50222">
    <property type="entry name" value="EF_HAND_2"/>
    <property type="match status" value="1"/>
</dbReference>
<feature type="chain" id="PRO_5046570311" description="SPARC-related modular calcium-binding protein 1" evidence="9">
    <location>
        <begin position="19"/>
        <end position="686"/>
    </location>
</feature>
<evidence type="ECO:0008006" key="14">
    <source>
        <dbReference type="Google" id="ProtNLM"/>
    </source>
</evidence>
<dbReference type="PANTHER" id="PTHR12352">
    <property type="entry name" value="SECRETED MODULAR CALCIUM-BINDING PROTEIN"/>
    <property type="match status" value="1"/>
</dbReference>
<evidence type="ECO:0000259" key="11">
    <source>
        <dbReference type="PROSITE" id="PS51162"/>
    </source>
</evidence>
<feature type="region of interest" description="Disordered" evidence="8">
    <location>
        <begin position="92"/>
        <end position="146"/>
    </location>
</feature>
<dbReference type="Gene3D" id="4.10.800.10">
    <property type="entry name" value="Thyroglobulin type-1"/>
    <property type="match status" value="2"/>
</dbReference>
<evidence type="ECO:0000256" key="9">
    <source>
        <dbReference type="SAM" id="SignalP"/>
    </source>
</evidence>
<dbReference type="EMBL" id="CAXLJM020000046">
    <property type="protein sequence ID" value="CAL8111918.1"/>
    <property type="molecule type" value="Genomic_DNA"/>
</dbReference>
<keyword evidence="13" id="KW-1185">Reference proteome</keyword>
<dbReference type="SUPFAM" id="SSF57610">
    <property type="entry name" value="Thyroglobulin type-1 domain"/>
    <property type="match status" value="2"/>
</dbReference>
<protein>
    <recommendedName>
        <fullName evidence="14">SPARC-related modular calcium-binding protein 1</fullName>
    </recommendedName>
</protein>
<dbReference type="SUPFAM" id="SSF47473">
    <property type="entry name" value="EF-hand"/>
    <property type="match status" value="2"/>
</dbReference>
<dbReference type="PROSITE" id="PS00484">
    <property type="entry name" value="THYROGLOBULIN_1_1"/>
    <property type="match status" value="1"/>
</dbReference>
<keyword evidence="5 7" id="KW-1015">Disulfide bond</keyword>
<feature type="disulfide bond" evidence="7">
    <location>
        <begin position="499"/>
        <end position="506"/>
    </location>
</feature>
<evidence type="ECO:0000256" key="3">
    <source>
        <dbReference type="ARBA" id="ARBA00022737"/>
    </source>
</evidence>
<evidence type="ECO:0000256" key="4">
    <source>
        <dbReference type="ARBA" id="ARBA00022837"/>
    </source>
</evidence>
<dbReference type="PANTHER" id="PTHR12352:SF30">
    <property type="entry name" value="FI05255P"/>
    <property type="match status" value="1"/>
</dbReference>
<evidence type="ECO:0000256" key="2">
    <source>
        <dbReference type="ARBA" id="ARBA00022525"/>
    </source>
</evidence>
<dbReference type="InterPro" id="IPR011992">
    <property type="entry name" value="EF-hand-dom_pair"/>
</dbReference>
<evidence type="ECO:0000259" key="10">
    <source>
        <dbReference type="PROSITE" id="PS50222"/>
    </source>
</evidence>
<feature type="compositionally biased region" description="Low complexity" evidence="8">
    <location>
        <begin position="432"/>
        <end position="456"/>
    </location>
</feature>
<evidence type="ECO:0000256" key="6">
    <source>
        <dbReference type="ARBA" id="ARBA00023180"/>
    </source>
</evidence>
<comment type="caution">
    <text evidence="7">Lacks conserved residue(s) required for the propagation of feature annotation.</text>
</comment>
<evidence type="ECO:0000256" key="1">
    <source>
        <dbReference type="ARBA" id="ARBA00004613"/>
    </source>
</evidence>
<evidence type="ECO:0000256" key="8">
    <source>
        <dbReference type="SAM" id="MobiDB-lite"/>
    </source>
</evidence>
<dbReference type="InterPro" id="IPR002048">
    <property type="entry name" value="EF_hand_dom"/>
</dbReference>
<dbReference type="InterPro" id="IPR000716">
    <property type="entry name" value="Thyroglobulin_1"/>
</dbReference>
<feature type="region of interest" description="Disordered" evidence="8">
    <location>
        <begin position="232"/>
        <end position="253"/>
    </location>
</feature>
<evidence type="ECO:0000313" key="13">
    <source>
        <dbReference type="Proteomes" id="UP001642540"/>
    </source>
</evidence>